<dbReference type="EMBL" id="JAPEVG010000133">
    <property type="protein sequence ID" value="KAJ8481587.1"/>
    <property type="molecule type" value="Genomic_DNA"/>
</dbReference>
<name>A0AAD7TT63_9APHY</name>
<dbReference type="Proteomes" id="UP001215151">
    <property type="component" value="Unassembled WGS sequence"/>
</dbReference>
<feature type="compositionally biased region" description="Polar residues" evidence="1">
    <location>
        <begin position="216"/>
        <end position="226"/>
    </location>
</feature>
<gene>
    <name evidence="2" type="ORF">ONZ51_g5913</name>
</gene>
<proteinExistence type="predicted"/>
<feature type="region of interest" description="Disordered" evidence="1">
    <location>
        <begin position="1"/>
        <end position="22"/>
    </location>
</feature>
<dbReference type="AlphaFoldDB" id="A0AAD7TT63"/>
<comment type="caution">
    <text evidence="2">The sequence shown here is derived from an EMBL/GenBank/DDBJ whole genome shotgun (WGS) entry which is preliminary data.</text>
</comment>
<feature type="region of interest" description="Disordered" evidence="1">
    <location>
        <begin position="474"/>
        <end position="558"/>
    </location>
</feature>
<organism evidence="2 3">
    <name type="scientific">Trametes cubensis</name>
    <dbReference type="NCBI Taxonomy" id="1111947"/>
    <lineage>
        <taxon>Eukaryota</taxon>
        <taxon>Fungi</taxon>
        <taxon>Dikarya</taxon>
        <taxon>Basidiomycota</taxon>
        <taxon>Agaricomycotina</taxon>
        <taxon>Agaricomycetes</taxon>
        <taxon>Polyporales</taxon>
        <taxon>Polyporaceae</taxon>
        <taxon>Trametes</taxon>
    </lineage>
</organism>
<evidence type="ECO:0000313" key="2">
    <source>
        <dbReference type="EMBL" id="KAJ8481587.1"/>
    </source>
</evidence>
<feature type="compositionally biased region" description="Basic and acidic residues" evidence="1">
    <location>
        <begin position="229"/>
        <end position="239"/>
    </location>
</feature>
<protein>
    <submittedName>
        <fullName evidence="2">Uncharacterized protein</fullName>
    </submittedName>
</protein>
<sequence>MQQDDPIITVGPSLPSPQADPPPPIAKAALLLEYPQAHRDSELIPEPPHGRNRSYTGFIRPDDLPKYIQAKDIIKRLVRNILNINVSWRFQDGRSVERLRAKILRQFPMFKDYDQAWPVMYFAYQKLGDFRRCLDWKEKGPMRRRVSARIRNKQPCPRCSGGVQAGAIRASGYAVVQDGVAGTEAGLASNAVATADERAANDRQRSPAHIGRVNAPSGSSNATGAHSFSRPDHSSEGHKSLSGKRLAAMIELAKQDEKDVLDFLCGISGTFAYLLDRFRVAGLTSRARLVAMAGWNAVDVDAFLISEVRLSGFERKAVSVALGKLVGLESPRVRDDDAQDLAARTRGDFAVDEGEVGLEDCALAAVIVQQNEDARPSVNRELVRKPPKGRECKYSAFIRPDDHFKFIQAKPHIRKLVGVILNINVCWGSQGARVIERLKEEILRDFPIFTEYEDAWPAMYYAYQQLGDYRRTVDPSLKRRRRQPVRFPAQGSSGGRQNRATSASSCASGDANGIETGLGDRNVAGAADKTNDDQREAACPRAHPGSTTAAAGQADDHQNHRARRLVTMVDLTGQDNRDVFEFLCGIDTTFAYLIDRFRMAGLTSRMRLTTLARWRAADVDEFLASEVRLTPFERKAVKVALGKLVG</sequence>
<reference evidence="2" key="1">
    <citation type="submission" date="2022-11" db="EMBL/GenBank/DDBJ databases">
        <title>Genome Sequence of Cubamyces cubensis.</title>
        <authorList>
            <person name="Buettner E."/>
        </authorList>
    </citation>
    <scope>NUCLEOTIDE SEQUENCE</scope>
    <source>
        <strain evidence="2">MPL-01</strain>
    </source>
</reference>
<evidence type="ECO:0000313" key="3">
    <source>
        <dbReference type="Proteomes" id="UP001215151"/>
    </source>
</evidence>
<feature type="region of interest" description="Disordered" evidence="1">
    <location>
        <begin position="196"/>
        <end position="240"/>
    </location>
</feature>
<feature type="compositionally biased region" description="Basic and acidic residues" evidence="1">
    <location>
        <begin position="196"/>
        <end position="205"/>
    </location>
</feature>
<evidence type="ECO:0000256" key="1">
    <source>
        <dbReference type="SAM" id="MobiDB-lite"/>
    </source>
</evidence>
<feature type="compositionally biased region" description="Polar residues" evidence="1">
    <location>
        <begin position="495"/>
        <end position="507"/>
    </location>
</feature>
<feature type="compositionally biased region" description="Basic and acidic residues" evidence="1">
    <location>
        <begin position="529"/>
        <end position="538"/>
    </location>
</feature>
<keyword evidence="3" id="KW-1185">Reference proteome</keyword>
<accession>A0AAD7TT63</accession>